<keyword evidence="2" id="KW-0342">GTP-binding</keyword>
<comment type="caution">
    <text evidence="6">The sequence shown here is derived from an EMBL/GenBank/DDBJ whole genome shotgun (WGS) entry which is preliminary data.</text>
</comment>
<dbReference type="SUPFAM" id="SSF52540">
    <property type="entry name" value="P-loop containing nucleoside triphosphate hydrolases"/>
    <property type="match status" value="1"/>
</dbReference>
<keyword evidence="1" id="KW-0547">Nucleotide-binding</keyword>
<dbReference type="PANTHER" id="PTHR11566:SF131">
    <property type="entry name" value="GTPASE, PUTATIVE (AFU_ORTHOLOGUE AFUA_6G07630)-RELATED"/>
    <property type="match status" value="1"/>
</dbReference>
<evidence type="ECO:0000313" key="6">
    <source>
        <dbReference type="EMBL" id="CAE6446168.1"/>
    </source>
</evidence>
<dbReference type="SMART" id="SM00053">
    <property type="entry name" value="DYNc"/>
    <property type="match status" value="1"/>
</dbReference>
<dbReference type="InterPro" id="IPR022812">
    <property type="entry name" value="Dynamin"/>
</dbReference>
<evidence type="ECO:0000256" key="2">
    <source>
        <dbReference type="ARBA" id="ARBA00023134"/>
    </source>
</evidence>
<dbReference type="AlphaFoldDB" id="A0A8H3B2U0"/>
<dbReference type="Gene3D" id="1.20.120.1240">
    <property type="entry name" value="Dynamin, middle domain"/>
    <property type="match status" value="1"/>
</dbReference>
<evidence type="ECO:0000259" key="4">
    <source>
        <dbReference type="PROSITE" id="PS51388"/>
    </source>
</evidence>
<name>A0A8H3B2U0_9AGAM</name>
<accession>A0A8H3B2U0</accession>
<dbReference type="Gene3D" id="3.40.50.300">
    <property type="entry name" value="P-loop containing nucleotide triphosphate hydrolases"/>
    <property type="match status" value="1"/>
</dbReference>
<evidence type="ECO:0000256" key="1">
    <source>
        <dbReference type="ARBA" id="ARBA00022741"/>
    </source>
</evidence>
<dbReference type="InterPro" id="IPR001401">
    <property type="entry name" value="Dynamin_GTPase"/>
</dbReference>
<feature type="domain" description="Dynamin-type G" evidence="5">
    <location>
        <begin position="99"/>
        <end position="407"/>
    </location>
</feature>
<evidence type="ECO:0008006" key="8">
    <source>
        <dbReference type="Google" id="ProtNLM"/>
    </source>
</evidence>
<evidence type="ECO:0000259" key="5">
    <source>
        <dbReference type="PROSITE" id="PS51718"/>
    </source>
</evidence>
<dbReference type="GO" id="GO:0031623">
    <property type="term" value="P:receptor internalization"/>
    <property type="evidence" value="ECO:0007669"/>
    <property type="project" value="TreeGrafter"/>
</dbReference>
<feature type="region of interest" description="Disordered" evidence="3">
    <location>
        <begin position="864"/>
        <end position="927"/>
    </location>
</feature>
<dbReference type="GO" id="GO:0003924">
    <property type="term" value="F:GTPase activity"/>
    <property type="evidence" value="ECO:0007669"/>
    <property type="project" value="InterPro"/>
</dbReference>
<dbReference type="PROSITE" id="PS51718">
    <property type="entry name" value="G_DYNAMIN_2"/>
    <property type="match status" value="1"/>
</dbReference>
<dbReference type="PROSITE" id="PS51388">
    <property type="entry name" value="GED"/>
    <property type="match status" value="1"/>
</dbReference>
<evidence type="ECO:0000256" key="3">
    <source>
        <dbReference type="SAM" id="MobiDB-lite"/>
    </source>
</evidence>
<dbReference type="Pfam" id="PF01031">
    <property type="entry name" value="Dynamin_M"/>
    <property type="match status" value="1"/>
</dbReference>
<dbReference type="CDD" id="cd08771">
    <property type="entry name" value="DLP_1"/>
    <property type="match status" value="1"/>
</dbReference>
<feature type="region of interest" description="Disordered" evidence="3">
    <location>
        <begin position="809"/>
        <end position="848"/>
    </location>
</feature>
<dbReference type="GO" id="GO:0005737">
    <property type="term" value="C:cytoplasm"/>
    <property type="evidence" value="ECO:0007669"/>
    <property type="project" value="TreeGrafter"/>
</dbReference>
<dbReference type="PANTHER" id="PTHR11566">
    <property type="entry name" value="DYNAMIN"/>
    <property type="match status" value="1"/>
</dbReference>
<dbReference type="GO" id="GO:0005874">
    <property type="term" value="C:microtubule"/>
    <property type="evidence" value="ECO:0007669"/>
    <property type="project" value="TreeGrafter"/>
</dbReference>
<sequence length="927" mass="103231">MGPSTPQRILSSLATTIPATWLEMPSPELPTVVSPSVASSDLGEDTNSLFDFIDVEADPASTAHGTLMDQDINSNEHARQRRELLDLIIRLQAIGLGSELELPQIACIGSQSVGKSSLIESISGVALPRASGTCTRCPIECRLKRSEQAWEATVYLRFENGKSGYTGKTKEIKFGSQMTDRSAVQERIRRAQLAILNPSIEPSGFLDAGRDASYPSSRSFSENCVIVVLSGNELSDLNFVDLPGLIANVADDRNVGDIGLVKSLVTSYVSRPSCLILLTISCENDFENQGAGRLAREYDPQGLRTIGVLTKPDRIERGSEHPWISMIKNESESLRLRHGWFSVKQPSARQLEAGMSWSEARELDEKYFQDTAPWSTIEDEWRKQLGCSNLISHLGETLGKVILSRLPHICDEVDRLIALNASQLESIPPLPSLDPLAEVLQLVNSFTRDVTQHVQGDARSGRPGLIQSLVMSAKAFQEDLRKITPVFQPTNKKDNAGSPDTPNFLPPGEEWPSESEKGLTYWLNDVVELAEGARTRELPGEFPFAVTEELVMRTLNLWRQPVKDVFGRAERVFVQRLTTLVEAHFGQYSHGGLRAAIQKIVLEKLEECKTSTVQELDFLLDMESLPFTLNSHYYLDYKEKFLKHYATFRNNRSALGRSLRVKPSGSWEREEPDPLEVALENLRRAGFDKLGRQDLVKLLPADFSQQAALEIMASARAYYQVAYKRFSDTIPLAIDHRYVRAFEKAIQAALVAGLKISASDAHDRCAKWMAEPPSVVRKRAELTDRKERLEAARMELMEVPGVVAMRERLSRMDRPHRAPRTKAGALSPTTRARAPTPSGETPRGFSDSTPVLEQLVVQGEVFEEVAEREDGRSRSPSPPRAMASFNPRDMMMGLRPTAPAFSPSPRESNVTALPAEPRRGSRPYGMW</sequence>
<dbReference type="InterPro" id="IPR045063">
    <property type="entry name" value="Dynamin_N"/>
</dbReference>
<dbReference type="GO" id="GO:0005525">
    <property type="term" value="F:GTP binding"/>
    <property type="evidence" value="ECO:0007669"/>
    <property type="project" value="InterPro"/>
</dbReference>
<dbReference type="EMBL" id="CAJMWS010000469">
    <property type="protein sequence ID" value="CAE6446168.1"/>
    <property type="molecule type" value="Genomic_DNA"/>
</dbReference>
<dbReference type="GO" id="GO:0008017">
    <property type="term" value="F:microtubule binding"/>
    <property type="evidence" value="ECO:0007669"/>
    <property type="project" value="TreeGrafter"/>
</dbReference>
<dbReference type="SMART" id="SM00302">
    <property type="entry name" value="GED"/>
    <property type="match status" value="1"/>
</dbReference>
<dbReference type="InterPro" id="IPR000375">
    <property type="entry name" value="Dynamin_stalk"/>
</dbReference>
<reference evidence="6" key="1">
    <citation type="submission" date="2021-01" db="EMBL/GenBank/DDBJ databases">
        <authorList>
            <person name="Kaushik A."/>
        </authorList>
    </citation>
    <scope>NUCLEOTIDE SEQUENCE</scope>
    <source>
        <strain evidence="6">AG1-1C</strain>
    </source>
</reference>
<evidence type="ECO:0000313" key="7">
    <source>
        <dbReference type="Proteomes" id="UP000663846"/>
    </source>
</evidence>
<gene>
    <name evidence="6" type="ORF">RDB_LOCUS138408</name>
</gene>
<dbReference type="Proteomes" id="UP000663846">
    <property type="component" value="Unassembled WGS sequence"/>
</dbReference>
<protein>
    <recommendedName>
        <fullName evidence="8">Interferon-induced GTP-binding protein Mx</fullName>
    </recommendedName>
</protein>
<dbReference type="Pfam" id="PF00350">
    <property type="entry name" value="Dynamin_N"/>
    <property type="match status" value="1"/>
</dbReference>
<dbReference type="PRINTS" id="PR00195">
    <property type="entry name" value="DYNAMIN"/>
</dbReference>
<feature type="domain" description="GED" evidence="4">
    <location>
        <begin position="708"/>
        <end position="804"/>
    </location>
</feature>
<dbReference type="InterPro" id="IPR030381">
    <property type="entry name" value="G_DYNAMIN_dom"/>
</dbReference>
<dbReference type="InterPro" id="IPR003130">
    <property type="entry name" value="GED"/>
</dbReference>
<dbReference type="Pfam" id="PF02212">
    <property type="entry name" value="GED"/>
    <property type="match status" value="1"/>
</dbReference>
<dbReference type="GO" id="GO:0005886">
    <property type="term" value="C:plasma membrane"/>
    <property type="evidence" value="ECO:0007669"/>
    <property type="project" value="TreeGrafter"/>
</dbReference>
<organism evidence="6 7">
    <name type="scientific">Rhizoctonia solani</name>
    <dbReference type="NCBI Taxonomy" id="456999"/>
    <lineage>
        <taxon>Eukaryota</taxon>
        <taxon>Fungi</taxon>
        <taxon>Dikarya</taxon>
        <taxon>Basidiomycota</taxon>
        <taxon>Agaricomycotina</taxon>
        <taxon>Agaricomycetes</taxon>
        <taxon>Cantharellales</taxon>
        <taxon>Ceratobasidiaceae</taxon>
        <taxon>Rhizoctonia</taxon>
    </lineage>
</organism>
<dbReference type="InterPro" id="IPR020850">
    <property type="entry name" value="GED_dom"/>
</dbReference>
<proteinExistence type="predicted"/>
<dbReference type="InterPro" id="IPR027417">
    <property type="entry name" value="P-loop_NTPase"/>
</dbReference>